<dbReference type="EMBL" id="JARYMX010000008">
    <property type="protein sequence ID" value="KAJ9538499.1"/>
    <property type="molecule type" value="Genomic_DNA"/>
</dbReference>
<proteinExistence type="predicted"/>
<evidence type="ECO:0000313" key="2">
    <source>
        <dbReference type="Proteomes" id="UP001172457"/>
    </source>
</evidence>
<evidence type="ECO:0000313" key="1">
    <source>
        <dbReference type="EMBL" id="KAJ9538499.1"/>
    </source>
</evidence>
<dbReference type="AlphaFoldDB" id="A0AA38S8K6"/>
<protein>
    <submittedName>
        <fullName evidence="1">Uncharacterized protein</fullName>
    </submittedName>
</protein>
<accession>A0AA38S8K6</accession>
<sequence>MTNDGSTEPMVETKSCPIPGLTEEQYASFLKLFGKSRKESVIANMAGIIRVDDDWVVDIGAIEHITYQRHLLDNLSMNTTEKPITIPNEESFPIKGKEFSCTKFYMQPFVGSETHQRSSLCSDILSRFLCFTGFESGELLIGTGDCRGGL</sequence>
<keyword evidence="2" id="KW-1185">Reference proteome</keyword>
<organism evidence="1 2">
    <name type="scientific">Centaurea solstitialis</name>
    <name type="common">yellow star-thistle</name>
    <dbReference type="NCBI Taxonomy" id="347529"/>
    <lineage>
        <taxon>Eukaryota</taxon>
        <taxon>Viridiplantae</taxon>
        <taxon>Streptophyta</taxon>
        <taxon>Embryophyta</taxon>
        <taxon>Tracheophyta</taxon>
        <taxon>Spermatophyta</taxon>
        <taxon>Magnoliopsida</taxon>
        <taxon>eudicotyledons</taxon>
        <taxon>Gunneridae</taxon>
        <taxon>Pentapetalae</taxon>
        <taxon>asterids</taxon>
        <taxon>campanulids</taxon>
        <taxon>Asterales</taxon>
        <taxon>Asteraceae</taxon>
        <taxon>Carduoideae</taxon>
        <taxon>Cardueae</taxon>
        <taxon>Centaureinae</taxon>
        <taxon>Centaurea</taxon>
    </lineage>
</organism>
<dbReference type="Proteomes" id="UP001172457">
    <property type="component" value="Chromosome 8"/>
</dbReference>
<gene>
    <name evidence="1" type="ORF">OSB04_031232</name>
</gene>
<name>A0AA38S8K6_9ASTR</name>
<comment type="caution">
    <text evidence="1">The sequence shown here is derived from an EMBL/GenBank/DDBJ whole genome shotgun (WGS) entry which is preliminary data.</text>
</comment>
<reference evidence="1" key="1">
    <citation type="submission" date="2023-03" db="EMBL/GenBank/DDBJ databases">
        <title>Chromosome-scale reference genome and RAD-based genetic map of yellow starthistle (Centaurea solstitialis) reveal putative structural variation and QTLs associated with invader traits.</title>
        <authorList>
            <person name="Reatini B."/>
            <person name="Cang F.A."/>
            <person name="Jiang Q."/>
            <person name="Mckibben M.T.W."/>
            <person name="Barker M.S."/>
            <person name="Rieseberg L.H."/>
            <person name="Dlugosch K.M."/>
        </authorList>
    </citation>
    <scope>NUCLEOTIDE SEQUENCE</scope>
    <source>
        <strain evidence="1">CAN-66</strain>
        <tissue evidence="1">Leaf</tissue>
    </source>
</reference>